<keyword evidence="1 4" id="KW-0812">Transmembrane</keyword>
<dbReference type="RefSeq" id="WP_289215555.1">
    <property type="nucleotide sequence ID" value="NZ_JAPVRC010000003.1"/>
</dbReference>
<feature type="signal peptide" evidence="2">
    <location>
        <begin position="1"/>
        <end position="22"/>
    </location>
</feature>
<comment type="caution">
    <text evidence="4">The sequence shown here is derived from an EMBL/GenBank/DDBJ whole genome shotgun (WGS) entry which is preliminary data.</text>
</comment>
<keyword evidence="2" id="KW-0732">Signal</keyword>
<accession>A0ABW2K0U0</accession>
<dbReference type="Proteomes" id="UP001596494">
    <property type="component" value="Unassembled WGS sequence"/>
</dbReference>
<dbReference type="InterPro" id="IPR053807">
    <property type="entry name" value="LppM"/>
</dbReference>
<dbReference type="EMBL" id="JBHTBY010000001">
    <property type="protein sequence ID" value="MFC7319776.1"/>
    <property type="molecule type" value="Genomic_DNA"/>
</dbReference>
<dbReference type="PROSITE" id="PS51257">
    <property type="entry name" value="PROKAR_LIPOPROTEIN"/>
    <property type="match status" value="1"/>
</dbReference>
<proteinExistence type="predicted"/>
<organism evidence="4 5">
    <name type="scientific">Halobacillus campisalis</name>
    <dbReference type="NCBI Taxonomy" id="435909"/>
    <lineage>
        <taxon>Bacteria</taxon>
        <taxon>Bacillati</taxon>
        <taxon>Bacillota</taxon>
        <taxon>Bacilli</taxon>
        <taxon>Bacillales</taxon>
        <taxon>Bacillaceae</taxon>
        <taxon>Halobacillus</taxon>
    </lineage>
</organism>
<name>A0ABW2K0U0_9BACI</name>
<feature type="domain" description="LppM" evidence="3">
    <location>
        <begin position="24"/>
        <end position="203"/>
    </location>
</feature>
<evidence type="ECO:0000256" key="2">
    <source>
        <dbReference type="SAM" id="SignalP"/>
    </source>
</evidence>
<gene>
    <name evidence="4" type="ORF">ACFQMN_02605</name>
</gene>
<feature type="transmembrane region" description="Helical" evidence="1">
    <location>
        <begin position="207"/>
        <end position="228"/>
    </location>
</feature>
<evidence type="ECO:0000313" key="5">
    <source>
        <dbReference type="Proteomes" id="UP001596494"/>
    </source>
</evidence>
<keyword evidence="1" id="KW-1133">Transmembrane helix</keyword>
<protein>
    <submittedName>
        <fullName evidence="4">Transmembrane domain-containing protein</fullName>
    </submittedName>
</protein>
<dbReference type="CDD" id="cd12087">
    <property type="entry name" value="TM_EGFR-like"/>
    <property type="match status" value="1"/>
</dbReference>
<evidence type="ECO:0000256" key="1">
    <source>
        <dbReference type="SAM" id="Phobius"/>
    </source>
</evidence>
<reference evidence="5" key="1">
    <citation type="journal article" date="2019" name="Int. J. Syst. Evol. Microbiol.">
        <title>The Global Catalogue of Microorganisms (GCM) 10K type strain sequencing project: providing services to taxonomists for standard genome sequencing and annotation.</title>
        <authorList>
            <consortium name="The Broad Institute Genomics Platform"/>
            <consortium name="The Broad Institute Genome Sequencing Center for Infectious Disease"/>
            <person name="Wu L."/>
            <person name="Ma J."/>
        </authorList>
    </citation>
    <scope>NUCLEOTIDE SEQUENCE [LARGE SCALE GENOMIC DNA]</scope>
    <source>
        <strain evidence="5">CCUG 73951</strain>
    </source>
</reference>
<evidence type="ECO:0000313" key="4">
    <source>
        <dbReference type="EMBL" id="MFC7319776.1"/>
    </source>
</evidence>
<keyword evidence="5" id="KW-1185">Reference proteome</keyword>
<dbReference type="Pfam" id="PF21946">
    <property type="entry name" value="LppM"/>
    <property type="match status" value="1"/>
</dbReference>
<sequence length="237" mass="25639">MKRLKIMIGAVLVLALAGCVQGDFGVKINKDGSGVHTITLGIEESVFEQFGGSEGQTIDSTNDDLEAQGYTVENYTEDGYVGFRATKEFEEVSEMELVPDTEGLSEAGIDAPADDSSVVNSPVDLKMEEGLFTDTYLFEGEMDLSNSAGLGGMEQMLASQMDMTFTLELPIRPSDHNADEADGRVLTWDVDLTGTNNIMVEAKAPNITNIIVAGVIVLVIVAGLIFFVRRRKKQKEA</sequence>
<feature type="chain" id="PRO_5046007496" evidence="2">
    <location>
        <begin position="23"/>
        <end position="237"/>
    </location>
</feature>
<keyword evidence="1" id="KW-0472">Membrane</keyword>
<evidence type="ECO:0000259" key="3">
    <source>
        <dbReference type="Pfam" id="PF21946"/>
    </source>
</evidence>